<dbReference type="NCBIfam" id="TIGR01498">
    <property type="entry name" value="folK"/>
    <property type="match status" value="1"/>
</dbReference>
<reference evidence="15" key="1">
    <citation type="submission" date="2010-01" db="EMBL/GenBank/DDBJ databases">
        <title>Genome fragments of uncultured bacteria from the North Pacific subtropical Gyre.</title>
        <authorList>
            <person name="Pham V.D."/>
            <person name="Delong E.F."/>
        </authorList>
    </citation>
    <scope>NUCLEOTIDE SEQUENCE</scope>
</reference>
<dbReference type="GO" id="GO:0003848">
    <property type="term" value="F:2-amino-4-hydroxy-6-hydroxymethyldihydropteridine diphosphokinase activity"/>
    <property type="evidence" value="ECO:0007669"/>
    <property type="project" value="InterPro"/>
</dbReference>
<dbReference type="PANTHER" id="PTHR20941">
    <property type="entry name" value="FOLATE SYNTHESIS PROTEINS"/>
    <property type="match status" value="1"/>
</dbReference>
<dbReference type="GO" id="GO:0005829">
    <property type="term" value="C:cytosol"/>
    <property type="evidence" value="ECO:0007669"/>
    <property type="project" value="TreeGrafter"/>
</dbReference>
<comment type="cofactor">
    <cofactor evidence="2">
        <name>Mg(2+)</name>
        <dbReference type="ChEBI" id="CHEBI:18420"/>
    </cofactor>
</comment>
<dbReference type="InterPro" id="IPR000489">
    <property type="entry name" value="Pterin-binding_dom"/>
</dbReference>
<dbReference type="GO" id="GO:0046872">
    <property type="term" value="F:metal ion binding"/>
    <property type="evidence" value="ECO:0007669"/>
    <property type="project" value="UniProtKB-KW"/>
</dbReference>
<keyword evidence="9" id="KW-0418">Kinase</keyword>
<evidence type="ECO:0000256" key="4">
    <source>
        <dbReference type="ARBA" id="ARBA00005051"/>
    </source>
</evidence>
<dbReference type="GO" id="GO:0005524">
    <property type="term" value="F:ATP binding"/>
    <property type="evidence" value="ECO:0007669"/>
    <property type="project" value="UniProtKB-KW"/>
</dbReference>
<evidence type="ECO:0000256" key="7">
    <source>
        <dbReference type="ARBA" id="ARBA00022723"/>
    </source>
</evidence>
<comment type="catalytic activity">
    <reaction evidence="1">
        <text>(7,8-dihydropterin-6-yl)methyl diphosphate + 4-aminobenzoate = 7,8-dihydropteroate + diphosphate</text>
        <dbReference type="Rhea" id="RHEA:19949"/>
        <dbReference type="ChEBI" id="CHEBI:17836"/>
        <dbReference type="ChEBI" id="CHEBI:17839"/>
        <dbReference type="ChEBI" id="CHEBI:33019"/>
        <dbReference type="ChEBI" id="CHEBI:72950"/>
        <dbReference type="EC" id="2.5.1.15"/>
    </reaction>
</comment>
<dbReference type="PANTHER" id="PTHR20941:SF1">
    <property type="entry name" value="FOLIC ACID SYNTHESIS PROTEIN FOL1"/>
    <property type="match status" value="1"/>
</dbReference>
<dbReference type="CDD" id="cd00739">
    <property type="entry name" value="DHPS"/>
    <property type="match status" value="1"/>
</dbReference>
<dbReference type="SUPFAM" id="SSF55083">
    <property type="entry name" value="6-hydroxymethyl-7,8-dihydropterin pyrophosphokinase, HPPK"/>
    <property type="match status" value="1"/>
</dbReference>
<dbReference type="NCBIfam" id="TIGR01496">
    <property type="entry name" value="DHPS"/>
    <property type="match status" value="1"/>
</dbReference>
<keyword evidence="12" id="KW-0289">Folate biosynthesis</keyword>
<dbReference type="Pfam" id="PF01288">
    <property type="entry name" value="HPPK"/>
    <property type="match status" value="1"/>
</dbReference>
<proteinExistence type="inferred from homology"/>
<dbReference type="PROSITE" id="PS00793">
    <property type="entry name" value="DHPS_2"/>
    <property type="match status" value="1"/>
</dbReference>
<keyword evidence="10" id="KW-0067">ATP-binding</keyword>
<evidence type="ECO:0000256" key="10">
    <source>
        <dbReference type="ARBA" id="ARBA00022840"/>
    </source>
</evidence>
<evidence type="ECO:0000256" key="2">
    <source>
        <dbReference type="ARBA" id="ARBA00001946"/>
    </source>
</evidence>
<dbReference type="Gene3D" id="3.30.70.560">
    <property type="entry name" value="7,8-Dihydro-6-hydroxymethylpterin-pyrophosphokinase HPPK"/>
    <property type="match status" value="1"/>
</dbReference>
<dbReference type="InterPro" id="IPR000550">
    <property type="entry name" value="Hppk"/>
</dbReference>
<evidence type="ECO:0000256" key="5">
    <source>
        <dbReference type="ARBA" id="ARBA00009951"/>
    </source>
</evidence>
<protein>
    <submittedName>
        <fullName evidence="15">Dihydropteroate synthase and related enzymes</fullName>
    </submittedName>
</protein>
<dbReference type="Gene3D" id="3.20.20.20">
    <property type="entry name" value="Dihydropteroate synthase-like"/>
    <property type="match status" value="1"/>
</dbReference>
<comment type="similarity">
    <text evidence="5">In the C-terminal section; belongs to the DHPS family.</text>
</comment>
<name>E7C495_9BACT</name>
<dbReference type="PROSITE" id="PS00792">
    <property type="entry name" value="DHPS_1"/>
    <property type="match status" value="1"/>
</dbReference>
<dbReference type="InterPro" id="IPR045031">
    <property type="entry name" value="DHP_synth-like"/>
</dbReference>
<comment type="pathway">
    <text evidence="3">Cofactor biosynthesis; tetrahydrofolate biosynthesis; 7,8-dihydrofolate from 2-amino-4-hydroxy-6-hydroxymethyl-7,8-dihydropteridine diphosphate and 4-aminobenzoate: step 1/2.</text>
</comment>
<sequence>MVGIDELLPAVKEIEESIGRSKGERWAPRVIDIDILWWPDMSVIKEDLQIPHRGILDRSFVVKPLRDLIPEDSLEGLSFRDHAMRLSETDESIARYDPESDYKVNFPELMGILNITPDSFSDGGLYLDPEEALGHARMLIKSGAGILDLGAESTRPDGQRTGHSVEWDRLEPVLQGLRDMQNDKSFRISLDSRNPETVRKALDIGIDLINDVTGFSDPKMLEIAQGTDIPLVFMHSLSVPVVKGESIPKSSDPIQFLQNWTSEKLERFSQNGISQKRLIFDPGIGFGKTHEQNWQILGRSNELHRLDIPLLIGHSRKSFFELVTDKPSEERDPETLEVSDMLATNRIEILRVHDVKIHDSYFRNQFFEFSVDSLLNEDRR</sequence>
<evidence type="ECO:0000256" key="11">
    <source>
        <dbReference type="ARBA" id="ARBA00022842"/>
    </source>
</evidence>
<dbReference type="EMBL" id="GU567980">
    <property type="protein sequence ID" value="ADI22269.1"/>
    <property type="molecule type" value="Genomic_DNA"/>
</dbReference>
<dbReference type="PROSITE" id="PS00794">
    <property type="entry name" value="HPPK"/>
    <property type="match status" value="1"/>
</dbReference>
<dbReference type="Pfam" id="PF00809">
    <property type="entry name" value="Pterin_bind"/>
    <property type="match status" value="1"/>
</dbReference>
<evidence type="ECO:0000259" key="14">
    <source>
        <dbReference type="PROSITE" id="PS50972"/>
    </source>
</evidence>
<evidence type="ECO:0000313" key="15">
    <source>
        <dbReference type="EMBL" id="ADI22269.1"/>
    </source>
</evidence>
<dbReference type="AlphaFoldDB" id="E7C495"/>
<dbReference type="GO" id="GO:0046656">
    <property type="term" value="P:folic acid biosynthetic process"/>
    <property type="evidence" value="ECO:0007669"/>
    <property type="project" value="UniProtKB-KW"/>
</dbReference>
<feature type="domain" description="Pterin-binding" evidence="14">
    <location>
        <begin position="107"/>
        <end position="363"/>
    </location>
</feature>
<evidence type="ECO:0000256" key="1">
    <source>
        <dbReference type="ARBA" id="ARBA00000012"/>
    </source>
</evidence>
<dbReference type="UniPathway" id="UPA00077">
    <property type="reaction ID" value="UER00155"/>
</dbReference>
<dbReference type="InterPro" id="IPR011005">
    <property type="entry name" value="Dihydropteroate_synth-like_sf"/>
</dbReference>
<accession>E7C495</accession>
<comment type="pathway">
    <text evidence="4">Cofactor biosynthesis; tetrahydrofolate biosynthesis; 2-amino-4-hydroxy-6-hydroxymethyl-7,8-dihydropteridine diphosphate from 7,8-dihydroneopterin triphosphate: step 4/4.</text>
</comment>
<dbReference type="SUPFAM" id="SSF51717">
    <property type="entry name" value="Dihydropteroate synthetase-like"/>
    <property type="match status" value="1"/>
</dbReference>
<dbReference type="GO" id="GO:0004156">
    <property type="term" value="F:dihydropteroate synthase activity"/>
    <property type="evidence" value="ECO:0007669"/>
    <property type="project" value="UniProtKB-EC"/>
</dbReference>
<keyword evidence="6" id="KW-0808">Transferase</keyword>
<dbReference type="GO" id="GO:0016301">
    <property type="term" value="F:kinase activity"/>
    <property type="evidence" value="ECO:0007669"/>
    <property type="project" value="UniProtKB-KW"/>
</dbReference>
<keyword evidence="8" id="KW-0547">Nucleotide-binding</keyword>
<evidence type="ECO:0000256" key="3">
    <source>
        <dbReference type="ARBA" id="ARBA00004763"/>
    </source>
</evidence>
<evidence type="ECO:0000256" key="12">
    <source>
        <dbReference type="ARBA" id="ARBA00022909"/>
    </source>
</evidence>
<evidence type="ECO:0000256" key="13">
    <source>
        <dbReference type="ARBA" id="ARBA00023268"/>
    </source>
</evidence>
<organism evidence="15">
    <name type="scientific">uncultured Gemmatimonadales bacterium HF0200_36I24</name>
    <dbReference type="NCBI Taxonomy" id="723614"/>
    <lineage>
        <taxon>Bacteria</taxon>
        <taxon>Pseudomonadati</taxon>
        <taxon>Gemmatimonadota</taxon>
        <taxon>Gemmatimonadia</taxon>
        <taxon>Gemmatimonadales</taxon>
        <taxon>environmental samples</taxon>
    </lineage>
</organism>
<dbReference type="GO" id="GO:0046654">
    <property type="term" value="P:tetrahydrofolate biosynthetic process"/>
    <property type="evidence" value="ECO:0007669"/>
    <property type="project" value="UniProtKB-UniPathway"/>
</dbReference>
<evidence type="ECO:0000256" key="6">
    <source>
        <dbReference type="ARBA" id="ARBA00022679"/>
    </source>
</evidence>
<keyword evidence="7" id="KW-0479">Metal-binding</keyword>
<keyword evidence="13" id="KW-0511">Multifunctional enzyme</keyword>
<evidence type="ECO:0000256" key="8">
    <source>
        <dbReference type="ARBA" id="ARBA00022741"/>
    </source>
</evidence>
<evidence type="ECO:0000256" key="9">
    <source>
        <dbReference type="ARBA" id="ARBA00022777"/>
    </source>
</evidence>
<keyword evidence="11" id="KW-0460">Magnesium</keyword>
<dbReference type="InterPro" id="IPR035907">
    <property type="entry name" value="Hppk_sf"/>
</dbReference>
<dbReference type="InterPro" id="IPR006390">
    <property type="entry name" value="DHP_synth_dom"/>
</dbReference>
<dbReference type="PROSITE" id="PS50972">
    <property type="entry name" value="PTERIN_BINDING"/>
    <property type="match status" value="1"/>
</dbReference>